<keyword evidence="5" id="KW-1185">Reference proteome</keyword>
<dbReference type="OrthoDB" id="5358886at2759"/>
<dbReference type="InterPro" id="IPR002196">
    <property type="entry name" value="Glyco_hydro_24"/>
</dbReference>
<dbReference type="PANTHER" id="PTHR37406:SF1">
    <property type="entry name" value="T4-TYPE LYSOZYME 1-RELATED"/>
    <property type="match status" value="1"/>
</dbReference>
<evidence type="ECO:0000256" key="2">
    <source>
        <dbReference type="ARBA" id="ARBA00022638"/>
    </source>
</evidence>
<name>A0A9P6RPY4_9FUNG</name>
<dbReference type="InterPro" id="IPR007633">
    <property type="entry name" value="Phage_P2_Holin"/>
</dbReference>
<dbReference type="Pfam" id="PF04550">
    <property type="entry name" value="Phage_holin_3_2"/>
    <property type="match status" value="1"/>
</dbReference>
<dbReference type="Pfam" id="PF00959">
    <property type="entry name" value="Phage_lysozyme"/>
    <property type="match status" value="1"/>
</dbReference>
<organism evidence="4 5">
    <name type="scientific">Linnemannia gamsii</name>
    <dbReference type="NCBI Taxonomy" id="64522"/>
    <lineage>
        <taxon>Eukaryota</taxon>
        <taxon>Fungi</taxon>
        <taxon>Fungi incertae sedis</taxon>
        <taxon>Mucoromycota</taxon>
        <taxon>Mortierellomycotina</taxon>
        <taxon>Mortierellomycetes</taxon>
        <taxon>Mortierellales</taxon>
        <taxon>Mortierellaceae</taxon>
        <taxon>Linnemannia</taxon>
    </lineage>
</organism>
<evidence type="ECO:0000313" key="4">
    <source>
        <dbReference type="EMBL" id="KAG0323516.1"/>
    </source>
</evidence>
<dbReference type="EMBL" id="JAAAIN010000001">
    <property type="protein sequence ID" value="KAG0323516.1"/>
    <property type="molecule type" value="Genomic_DNA"/>
</dbReference>
<dbReference type="SUPFAM" id="SSF53955">
    <property type="entry name" value="Lysozyme-like"/>
    <property type="match status" value="1"/>
</dbReference>
<dbReference type="InterPro" id="IPR023346">
    <property type="entry name" value="Lysozyme-like_dom_sf"/>
</dbReference>
<sequence>MAETFDMAALVFELKRDEGQRLEPYLDTVGKITIGVGRNLSDAGISDSECRLLLENDVRSTLIWLDHYLPWWRALDAVRQRVMINMAFNLRGKLLTFDNALAAIQRADYAAAANAMLASKWRNQVGARAQRLANMMCTGKAGRESAVIAIGKLLTGGEKITARLIIGRIIVGAGLSVAASSVLMLFPDLPLMAMTGLGAAFGILGQSYLELIMWIDWITPRPRVLGVAMAAFSLGVWGAGSFYYGPRIQKEHAALVHHKAQLAQAQAQLTQAQYKLATRVEIQYRDRIKIIKEKGDTLIKEIPVYVTQADAAYFGVNVGFVRHYNAAFTRESARPAAQSDREPAHISLAEIAKTHAHNASACLQWREQALGLRAFYKQLQQAQ</sequence>
<dbReference type="Gene3D" id="1.10.530.40">
    <property type="match status" value="1"/>
</dbReference>
<dbReference type="GO" id="GO:0003796">
    <property type="term" value="F:lysozyme activity"/>
    <property type="evidence" value="ECO:0007669"/>
    <property type="project" value="InterPro"/>
</dbReference>
<evidence type="ECO:0000313" key="5">
    <source>
        <dbReference type="Proteomes" id="UP000823405"/>
    </source>
</evidence>
<dbReference type="Proteomes" id="UP000823405">
    <property type="component" value="Unassembled WGS sequence"/>
</dbReference>
<dbReference type="InterPro" id="IPR052619">
    <property type="entry name" value="Phage_lysozyme-like"/>
</dbReference>
<reference evidence="4" key="1">
    <citation type="journal article" date="2020" name="Fungal Divers.">
        <title>Resolving the Mortierellaceae phylogeny through synthesis of multi-gene phylogenetics and phylogenomics.</title>
        <authorList>
            <person name="Vandepol N."/>
            <person name="Liber J."/>
            <person name="Desiro A."/>
            <person name="Na H."/>
            <person name="Kennedy M."/>
            <person name="Barry K."/>
            <person name="Grigoriev I.V."/>
            <person name="Miller A.N."/>
            <person name="O'Donnell K."/>
            <person name="Stajich J.E."/>
            <person name="Bonito G."/>
        </authorList>
    </citation>
    <scope>NUCLEOTIDE SEQUENCE</scope>
    <source>
        <strain evidence="4">NVP60</strain>
    </source>
</reference>
<dbReference type="GO" id="GO:0042742">
    <property type="term" value="P:defense response to bacterium"/>
    <property type="evidence" value="ECO:0007669"/>
    <property type="project" value="UniProtKB-KW"/>
</dbReference>
<dbReference type="AlphaFoldDB" id="A0A9P6RPY4"/>
<evidence type="ECO:0000256" key="1">
    <source>
        <dbReference type="ARBA" id="ARBA00022529"/>
    </source>
</evidence>
<dbReference type="GO" id="GO:0044660">
    <property type="term" value="P:viral release via pore formation in host cell membrane"/>
    <property type="evidence" value="ECO:0007669"/>
    <property type="project" value="InterPro"/>
</dbReference>
<dbReference type="GO" id="GO:0009253">
    <property type="term" value="P:peptidoglycan catabolic process"/>
    <property type="evidence" value="ECO:0007669"/>
    <property type="project" value="InterPro"/>
</dbReference>
<comment type="caution">
    <text evidence="4">The sequence shown here is derived from an EMBL/GenBank/DDBJ whole genome shotgun (WGS) entry which is preliminary data.</text>
</comment>
<proteinExistence type="predicted"/>
<feature type="transmembrane region" description="Helical" evidence="3">
    <location>
        <begin position="165"/>
        <end position="186"/>
    </location>
</feature>
<keyword evidence="3" id="KW-1133">Transmembrane helix</keyword>
<feature type="transmembrane region" description="Helical" evidence="3">
    <location>
        <begin position="224"/>
        <end position="244"/>
    </location>
</feature>
<dbReference type="PANTHER" id="PTHR37406">
    <property type="entry name" value="T4-TYPE LYSOZYME 1-RELATED"/>
    <property type="match status" value="1"/>
</dbReference>
<dbReference type="GO" id="GO:0016998">
    <property type="term" value="P:cell wall macromolecule catabolic process"/>
    <property type="evidence" value="ECO:0007669"/>
    <property type="project" value="InterPro"/>
</dbReference>
<keyword evidence="3" id="KW-0812">Transmembrane</keyword>
<accession>A0A9P6RPY4</accession>
<feature type="transmembrane region" description="Helical" evidence="3">
    <location>
        <begin position="192"/>
        <end position="212"/>
    </location>
</feature>
<dbReference type="InterPro" id="IPR023347">
    <property type="entry name" value="Lysozyme_dom_sf"/>
</dbReference>
<protein>
    <submittedName>
        <fullName evidence="4">Uncharacterized protein</fullName>
    </submittedName>
</protein>
<keyword evidence="3" id="KW-0472">Membrane</keyword>
<gene>
    <name evidence="4" type="ORF">BGZ97_000002</name>
</gene>
<keyword evidence="1" id="KW-0929">Antimicrobial</keyword>
<evidence type="ECO:0000256" key="3">
    <source>
        <dbReference type="SAM" id="Phobius"/>
    </source>
</evidence>
<keyword evidence="2" id="KW-0081">Bacteriolytic enzyme</keyword>